<dbReference type="EMBL" id="CP045503">
    <property type="protein sequence ID" value="QPG58335.1"/>
    <property type="molecule type" value="Genomic_DNA"/>
</dbReference>
<comment type="similarity">
    <text evidence="1">Belongs to the PhzF family.</text>
</comment>
<dbReference type="Gene3D" id="3.10.310.10">
    <property type="entry name" value="Diaminopimelate Epimerase, Chain A, domain 1"/>
    <property type="match status" value="2"/>
</dbReference>
<reference evidence="3" key="1">
    <citation type="submission" date="2021-07" db="EMBL/GenBank/DDBJ databases">
        <title>Shewanella sp. YLB-07 whole genome sequence.</title>
        <authorList>
            <person name="Yu L."/>
        </authorList>
    </citation>
    <scope>NUCLEOTIDE SEQUENCE</scope>
    <source>
        <strain evidence="3">YLB-08</strain>
    </source>
</reference>
<organism evidence="3 4">
    <name type="scientific">Shewanella eurypsychrophilus</name>
    <dbReference type="NCBI Taxonomy" id="2593656"/>
    <lineage>
        <taxon>Bacteria</taxon>
        <taxon>Pseudomonadati</taxon>
        <taxon>Pseudomonadota</taxon>
        <taxon>Gammaproteobacteria</taxon>
        <taxon>Alteromonadales</taxon>
        <taxon>Shewanellaceae</taxon>
        <taxon>Shewanella</taxon>
    </lineage>
</organism>
<evidence type="ECO:0000256" key="2">
    <source>
        <dbReference type="ARBA" id="ARBA00023235"/>
    </source>
</evidence>
<accession>A0ABX6V914</accession>
<dbReference type="SUPFAM" id="SSF54506">
    <property type="entry name" value="Diaminopimelate epimerase-like"/>
    <property type="match status" value="1"/>
</dbReference>
<evidence type="ECO:0000313" key="4">
    <source>
        <dbReference type="Proteomes" id="UP000316416"/>
    </source>
</evidence>
<dbReference type="RefSeq" id="WP_142871007.1">
    <property type="nucleotide sequence ID" value="NZ_CP045503.2"/>
</dbReference>
<keyword evidence="4" id="KW-1185">Reference proteome</keyword>
<protein>
    <submittedName>
        <fullName evidence="3">PhzF family phenazine biosynthesis protein</fullName>
    </submittedName>
</protein>
<dbReference type="PANTHER" id="PTHR13774:SF17">
    <property type="entry name" value="PHENAZINE BIOSYNTHESIS-LIKE DOMAIN-CONTAINING PROTEIN"/>
    <property type="match status" value="1"/>
</dbReference>
<name>A0ABX6V914_9GAMM</name>
<evidence type="ECO:0000256" key="1">
    <source>
        <dbReference type="ARBA" id="ARBA00008270"/>
    </source>
</evidence>
<dbReference type="Pfam" id="PF02567">
    <property type="entry name" value="PhzC-PhzF"/>
    <property type="match status" value="1"/>
</dbReference>
<dbReference type="PIRSF" id="PIRSF016184">
    <property type="entry name" value="PhzC_PhzF"/>
    <property type="match status" value="1"/>
</dbReference>
<sequence length="264" mass="29677">MSSKVIRRVFSSKSKLGNLAVVEVCKSKVVFKNTQQLQQKAFKNSLAISAFIFLENFTPFPCYRIRWFSPVSEVIMCGHGALAAADVVISLLHANGKHKQCLFSNKGITVSLSMLGQYILHLPIVELVHIPLSQNILYLFKVDVLSAMQTDKDNGYIVIELADVTGVEAFDFDEKSFSEITQRALIVTCRCEDYSETIFFRYFAPQHGEKEDNATGSAAPVLAEFWQLLIGVRYCFIQLSASGGYYQVEREIDEVRVISDVYGE</sequence>
<proteinExistence type="inferred from homology"/>
<keyword evidence="2" id="KW-0413">Isomerase</keyword>
<gene>
    <name evidence="3" type="ORF">FM038_013430</name>
</gene>
<dbReference type="Proteomes" id="UP000316416">
    <property type="component" value="Chromosome"/>
</dbReference>
<dbReference type="PANTHER" id="PTHR13774">
    <property type="entry name" value="PHENAZINE BIOSYNTHESIS PROTEIN"/>
    <property type="match status" value="1"/>
</dbReference>
<dbReference type="InterPro" id="IPR003719">
    <property type="entry name" value="Phenazine_PhzF-like"/>
</dbReference>
<evidence type="ECO:0000313" key="3">
    <source>
        <dbReference type="EMBL" id="QPG58335.1"/>
    </source>
</evidence>